<evidence type="ECO:0000256" key="1">
    <source>
        <dbReference type="ARBA" id="ARBA00006987"/>
    </source>
</evidence>
<dbReference type="STRING" id="211460.YH63_17545"/>
<dbReference type="EMBL" id="LBIA02000001">
    <property type="protein sequence ID" value="TKT70169.1"/>
    <property type="molecule type" value="Genomic_DNA"/>
</dbReference>
<dbReference type="PANTHER" id="PTHR42928">
    <property type="entry name" value="TRICARBOXYLATE-BINDING PROTEIN"/>
    <property type="match status" value="1"/>
</dbReference>
<feature type="signal peptide" evidence="2">
    <location>
        <begin position="1"/>
        <end position="22"/>
    </location>
</feature>
<evidence type="ECO:0000256" key="2">
    <source>
        <dbReference type="SAM" id="SignalP"/>
    </source>
</evidence>
<dbReference type="OrthoDB" id="7250553at2"/>
<dbReference type="PIRSF" id="PIRSF017082">
    <property type="entry name" value="YflP"/>
    <property type="match status" value="1"/>
</dbReference>
<comment type="similarity">
    <text evidence="1">Belongs to the UPF0065 (bug) family.</text>
</comment>
<dbReference type="PANTHER" id="PTHR42928:SF5">
    <property type="entry name" value="BLR1237 PROTEIN"/>
    <property type="match status" value="1"/>
</dbReference>
<feature type="chain" id="PRO_5020539254" evidence="2">
    <location>
        <begin position="23"/>
        <end position="323"/>
    </location>
</feature>
<comment type="caution">
    <text evidence="3">The sequence shown here is derived from an EMBL/GenBank/DDBJ whole genome shotgun (WGS) entry which is preliminary data.</text>
</comment>
<gene>
    <name evidence="3" type="ORF">YH63_001325</name>
</gene>
<sequence>MRRVLVAAIAVLLLFATGDARSSGPEIPGNAIRIIVPFSAGGPTDVLARVVGKILGDKLGVTTYIENKPGASGIIGTEPVVRSPADGTVLLLTATHHVITPSLYKSIPYDSKKDLSPIALVAAAPNAILASNNFPAKNVKELIEILKRNPGKYSFGSAGTGSSNHLSGELFKQMAGVDVVHVPYKGNGPAMNDLIGGHIPLLFDSLPTVINASKGGLVRVFALTGLKRSPLLPDVPTLDESGVNGFNVQAWFGVYMPQANGSPIYKKLVAAMREVNESAETKKKLAEMGVEPGDLYGDEFRTFVDSEIARWADVVRKANIPPE</sequence>
<dbReference type="InterPro" id="IPR042100">
    <property type="entry name" value="Bug_dom1"/>
</dbReference>
<dbReference type="RefSeq" id="WP_046829161.1">
    <property type="nucleotide sequence ID" value="NZ_LBIA02000001.1"/>
</dbReference>
<dbReference type="Pfam" id="PF03401">
    <property type="entry name" value="TctC"/>
    <property type="match status" value="1"/>
</dbReference>
<dbReference type="CDD" id="cd13578">
    <property type="entry name" value="PBP2_Bug27"/>
    <property type="match status" value="1"/>
</dbReference>
<evidence type="ECO:0000313" key="4">
    <source>
        <dbReference type="Proteomes" id="UP000034832"/>
    </source>
</evidence>
<protein>
    <submittedName>
        <fullName evidence="3">Tripartite tricarboxylate transporter substrate binding protein</fullName>
    </submittedName>
</protein>
<dbReference type="Proteomes" id="UP000034832">
    <property type="component" value="Unassembled WGS sequence"/>
</dbReference>
<name>A0A4U6BJ71_9BRAD</name>
<reference evidence="3" key="1">
    <citation type="submission" date="2019-04" db="EMBL/GenBank/DDBJ databases">
        <title>Whole genome sequencing of cave bacteria.</title>
        <authorList>
            <person name="Gan H.M."/>
            <person name="Barton H."/>
            <person name="Savka M.A."/>
        </authorList>
    </citation>
    <scope>NUCLEOTIDE SEQUENCE [LARGE SCALE GENOMIC DNA]</scope>
    <source>
        <strain evidence="3">LC387</strain>
    </source>
</reference>
<organism evidence="3 4">
    <name type="scientific">Afipia massiliensis</name>
    <dbReference type="NCBI Taxonomy" id="211460"/>
    <lineage>
        <taxon>Bacteria</taxon>
        <taxon>Pseudomonadati</taxon>
        <taxon>Pseudomonadota</taxon>
        <taxon>Alphaproteobacteria</taxon>
        <taxon>Hyphomicrobiales</taxon>
        <taxon>Nitrobacteraceae</taxon>
        <taxon>Afipia</taxon>
    </lineage>
</organism>
<dbReference type="Gene3D" id="3.40.190.150">
    <property type="entry name" value="Bordetella uptake gene, domain 1"/>
    <property type="match status" value="1"/>
</dbReference>
<dbReference type="InterPro" id="IPR005064">
    <property type="entry name" value="BUG"/>
</dbReference>
<keyword evidence="2" id="KW-0732">Signal</keyword>
<proteinExistence type="inferred from homology"/>
<dbReference type="Gene3D" id="3.40.190.10">
    <property type="entry name" value="Periplasmic binding protein-like II"/>
    <property type="match status" value="1"/>
</dbReference>
<keyword evidence="4" id="KW-1185">Reference proteome</keyword>
<dbReference type="AlphaFoldDB" id="A0A4U6BJ71"/>
<accession>A0A4U6BJ71</accession>
<evidence type="ECO:0000313" key="3">
    <source>
        <dbReference type="EMBL" id="TKT70169.1"/>
    </source>
</evidence>
<dbReference type="SUPFAM" id="SSF53850">
    <property type="entry name" value="Periplasmic binding protein-like II"/>
    <property type="match status" value="1"/>
</dbReference>